<protein>
    <recommendedName>
        <fullName evidence="6">AP complex subunit sigma</fullName>
    </recommendedName>
</protein>
<keyword evidence="4 6" id="KW-0653">Protein transport</keyword>
<evidence type="ECO:0000256" key="1">
    <source>
        <dbReference type="ARBA" id="ARBA00004308"/>
    </source>
</evidence>
<dbReference type="InterPro" id="IPR022775">
    <property type="entry name" value="AP_mu_sigma_su"/>
</dbReference>
<keyword evidence="5 6" id="KW-0472">Membrane</keyword>
<organism evidence="8">
    <name type="scientific">Glycine soja</name>
    <name type="common">Wild soybean</name>
    <dbReference type="NCBI Taxonomy" id="3848"/>
    <lineage>
        <taxon>Eukaryota</taxon>
        <taxon>Viridiplantae</taxon>
        <taxon>Streptophyta</taxon>
        <taxon>Embryophyta</taxon>
        <taxon>Tracheophyta</taxon>
        <taxon>Spermatophyta</taxon>
        <taxon>Magnoliopsida</taxon>
        <taxon>eudicotyledons</taxon>
        <taxon>Gunneridae</taxon>
        <taxon>Pentapetalae</taxon>
        <taxon>rosids</taxon>
        <taxon>fabids</taxon>
        <taxon>Fabales</taxon>
        <taxon>Fabaceae</taxon>
        <taxon>Papilionoideae</taxon>
        <taxon>50 kb inversion clade</taxon>
        <taxon>NPAAA clade</taxon>
        <taxon>indigoferoid/millettioid clade</taxon>
        <taxon>Phaseoleae</taxon>
        <taxon>Glycine</taxon>
        <taxon>Glycine subgen. Soja</taxon>
    </lineage>
</organism>
<gene>
    <name evidence="8" type="ORF">glysoja_043173</name>
</gene>
<keyword evidence="3 6" id="KW-0813">Transport</keyword>
<dbReference type="AlphaFoldDB" id="A0A0B2Q870"/>
<feature type="non-terminal residue" evidence="8">
    <location>
        <position position="1"/>
    </location>
</feature>
<proteinExistence type="inferred from homology"/>
<evidence type="ECO:0000256" key="6">
    <source>
        <dbReference type="PIRNR" id="PIRNR015588"/>
    </source>
</evidence>
<evidence type="ECO:0000259" key="7">
    <source>
        <dbReference type="Pfam" id="PF01217"/>
    </source>
</evidence>
<accession>A0A0B2Q870</accession>
<dbReference type="Gene3D" id="3.30.450.60">
    <property type="match status" value="1"/>
</dbReference>
<evidence type="ECO:0000313" key="8">
    <source>
        <dbReference type="EMBL" id="KHN16002.1"/>
    </source>
</evidence>
<evidence type="ECO:0000256" key="4">
    <source>
        <dbReference type="ARBA" id="ARBA00022927"/>
    </source>
</evidence>
<evidence type="ECO:0000256" key="5">
    <source>
        <dbReference type="ARBA" id="ARBA00023136"/>
    </source>
</evidence>
<dbReference type="InterPro" id="IPR016635">
    <property type="entry name" value="AP_complex_ssu"/>
</dbReference>
<dbReference type="PIRSF" id="PIRSF015588">
    <property type="entry name" value="AP_complex_sigma"/>
    <property type="match status" value="1"/>
</dbReference>
<reference evidence="8" key="1">
    <citation type="submission" date="2014-07" db="EMBL/GenBank/DDBJ databases">
        <title>Identification of a novel salt tolerance gene in wild soybean by whole-genome sequencing.</title>
        <authorList>
            <person name="Lam H.-M."/>
            <person name="Qi X."/>
            <person name="Li M.-W."/>
            <person name="Liu X."/>
            <person name="Xie M."/>
            <person name="Ni M."/>
            <person name="Xu X."/>
        </authorList>
    </citation>
    <scope>NUCLEOTIDE SEQUENCE [LARGE SCALE GENOMIC DNA]</scope>
    <source>
        <tissue evidence="8">Root</tissue>
    </source>
</reference>
<dbReference type="EMBL" id="KN660661">
    <property type="protein sequence ID" value="KHN16002.1"/>
    <property type="molecule type" value="Genomic_DNA"/>
</dbReference>
<dbReference type="Proteomes" id="UP000053555">
    <property type="component" value="Unassembled WGS sequence"/>
</dbReference>
<dbReference type="PANTHER" id="PTHR11753">
    <property type="entry name" value="ADAPTOR COMPLEXES SMALL SUBUNIT FAMILY"/>
    <property type="match status" value="1"/>
</dbReference>
<name>A0A0B2Q870_GLYSO</name>
<comment type="subcellular location">
    <subcellularLocation>
        <location evidence="1">Endomembrane system</location>
    </subcellularLocation>
</comment>
<dbReference type="SUPFAM" id="SSF64356">
    <property type="entry name" value="SNARE-like"/>
    <property type="match status" value="1"/>
</dbReference>
<dbReference type="GO" id="GO:0012505">
    <property type="term" value="C:endomembrane system"/>
    <property type="evidence" value="ECO:0007669"/>
    <property type="project" value="UniProtKB-SubCell"/>
</dbReference>
<dbReference type="InterPro" id="IPR011012">
    <property type="entry name" value="Longin-like_dom_sf"/>
</dbReference>
<feature type="non-terminal residue" evidence="8">
    <location>
        <position position="130"/>
    </location>
</feature>
<feature type="domain" description="AP complex mu/sigma subunit" evidence="7">
    <location>
        <begin position="1"/>
        <end position="104"/>
    </location>
</feature>
<evidence type="ECO:0000256" key="2">
    <source>
        <dbReference type="ARBA" id="ARBA00006972"/>
    </source>
</evidence>
<evidence type="ECO:0000256" key="3">
    <source>
        <dbReference type="ARBA" id="ARBA00022448"/>
    </source>
</evidence>
<dbReference type="Pfam" id="PF01217">
    <property type="entry name" value="Clat_adaptor_s"/>
    <property type="match status" value="1"/>
</dbReference>
<sequence>KVIRELIRVIISRAPKMCNFVEWRGFKVVYKRYASQYFCICNYHEDNELETLAIIHHYVETLDHYFGSISIVCELDLIFNFHKAYFILDEILLAGAMQETSKRATPRLISEHEDLVKTAKEEANSLSNII</sequence>
<comment type="similarity">
    <text evidence="2 6">Belongs to the adaptor complexes small subunit family.</text>
</comment>
<dbReference type="GO" id="GO:0006886">
    <property type="term" value="P:intracellular protein transport"/>
    <property type="evidence" value="ECO:0007669"/>
    <property type="project" value="UniProtKB-UniRule"/>
</dbReference>